<dbReference type="Gene3D" id="3.90.380.10">
    <property type="entry name" value="Naphthalene 1,2-dioxygenase Alpha Subunit, Chain A, domain 1"/>
    <property type="match status" value="1"/>
</dbReference>
<dbReference type="EMBL" id="ML993656">
    <property type="protein sequence ID" value="KAF2158563.1"/>
    <property type="molecule type" value="Genomic_DNA"/>
</dbReference>
<evidence type="ECO:0000256" key="5">
    <source>
        <dbReference type="ARBA" id="ARBA00012763"/>
    </source>
</evidence>
<feature type="region of interest" description="Disordered" evidence="14">
    <location>
        <begin position="966"/>
        <end position="985"/>
    </location>
</feature>
<dbReference type="CDD" id="cd00680">
    <property type="entry name" value="RHO_alpha_C"/>
    <property type="match status" value="1"/>
</dbReference>
<evidence type="ECO:0000256" key="2">
    <source>
        <dbReference type="ARBA" id="ARBA00002149"/>
    </source>
</evidence>
<keyword evidence="11" id="KW-0411">Iron-sulfur</keyword>
<evidence type="ECO:0000256" key="13">
    <source>
        <dbReference type="ARBA" id="ARBA00049097"/>
    </source>
</evidence>
<dbReference type="RefSeq" id="XP_033659452.1">
    <property type="nucleotide sequence ID" value="XM_033810131.1"/>
</dbReference>
<dbReference type="GO" id="GO:0003677">
    <property type="term" value="F:DNA binding"/>
    <property type="evidence" value="ECO:0007669"/>
    <property type="project" value="InterPro"/>
</dbReference>
<proteinExistence type="inferred from homology"/>
<evidence type="ECO:0000256" key="6">
    <source>
        <dbReference type="ARBA" id="ARBA00014931"/>
    </source>
</evidence>
<dbReference type="UniPathway" id="UPA00529">
    <property type="reaction ID" value="UER00430"/>
</dbReference>
<dbReference type="CDD" id="cd03469">
    <property type="entry name" value="Rieske_RO_Alpha_N"/>
    <property type="match status" value="1"/>
</dbReference>
<evidence type="ECO:0000256" key="12">
    <source>
        <dbReference type="ARBA" id="ARBA00023242"/>
    </source>
</evidence>
<evidence type="ECO:0000256" key="1">
    <source>
        <dbReference type="ARBA" id="ARBA00001962"/>
    </source>
</evidence>
<evidence type="ECO:0000256" key="7">
    <source>
        <dbReference type="ARBA" id="ARBA00022714"/>
    </source>
</evidence>
<dbReference type="GO" id="GO:0019285">
    <property type="term" value="P:glycine betaine biosynthetic process from choline"/>
    <property type="evidence" value="ECO:0007669"/>
    <property type="project" value="UniProtKB-UniPathway"/>
</dbReference>
<evidence type="ECO:0000256" key="9">
    <source>
        <dbReference type="ARBA" id="ARBA00023002"/>
    </source>
</evidence>
<evidence type="ECO:0000256" key="15">
    <source>
        <dbReference type="SAM" id="SignalP"/>
    </source>
</evidence>
<dbReference type="OrthoDB" id="426882at2759"/>
<dbReference type="GO" id="GO:0019133">
    <property type="term" value="F:choline monooxygenase activity"/>
    <property type="evidence" value="ECO:0007669"/>
    <property type="project" value="UniProtKB-EC"/>
</dbReference>
<dbReference type="PANTHER" id="PTHR43756:SF5">
    <property type="entry name" value="CHOLINE MONOOXYGENASE, CHLOROPLASTIC"/>
    <property type="match status" value="1"/>
</dbReference>
<evidence type="ECO:0000256" key="11">
    <source>
        <dbReference type="ARBA" id="ARBA00023014"/>
    </source>
</evidence>
<dbReference type="CDD" id="cd12148">
    <property type="entry name" value="fungal_TF_MHR"/>
    <property type="match status" value="1"/>
</dbReference>
<feature type="region of interest" description="Disordered" evidence="14">
    <location>
        <begin position="475"/>
        <end position="495"/>
    </location>
</feature>
<dbReference type="InterPro" id="IPR001663">
    <property type="entry name" value="Rng_hydr_dOase-A"/>
</dbReference>
<keyword evidence="8" id="KW-0479">Metal-binding</keyword>
<evidence type="ECO:0000259" key="16">
    <source>
        <dbReference type="PROSITE" id="PS51296"/>
    </source>
</evidence>
<keyword evidence="15" id="KW-0732">Signal</keyword>
<keyword evidence="10" id="KW-0408">Iron</keyword>
<reference evidence="17" key="1">
    <citation type="journal article" date="2020" name="Stud. Mycol.">
        <title>101 Dothideomycetes genomes: a test case for predicting lifestyles and emergence of pathogens.</title>
        <authorList>
            <person name="Haridas S."/>
            <person name="Albert R."/>
            <person name="Binder M."/>
            <person name="Bloem J."/>
            <person name="Labutti K."/>
            <person name="Salamov A."/>
            <person name="Andreopoulos B."/>
            <person name="Baker S."/>
            <person name="Barry K."/>
            <person name="Bills G."/>
            <person name="Bluhm B."/>
            <person name="Cannon C."/>
            <person name="Castanera R."/>
            <person name="Culley D."/>
            <person name="Daum C."/>
            <person name="Ezra D."/>
            <person name="Gonzalez J."/>
            <person name="Henrissat B."/>
            <person name="Kuo A."/>
            <person name="Liang C."/>
            <person name="Lipzen A."/>
            <person name="Lutzoni F."/>
            <person name="Magnuson J."/>
            <person name="Mondo S."/>
            <person name="Nolan M."/>
            <person name="Ohm R."/>
            <person name="Pangilinan J."/>
            <person name="Park H.-J."/>
            <person name="Ramirez L."/>
            <person name="Alfaro M."/>
            <person name="Sun H."/>
            <person name="Tritt A."/>
            <person name="Yoshinaga Y."/>
            <person name="Zwiers L.-H."/>
            <person name="Turgeon B."/>
            <person name="Goodwin S."/>
            <person name="Spatafora J."/>
            <person name="Crous P."/>
            <person name="Grigoriev I."/>
        </authorList>
    </citation>
    <scope>NUCLEOTIDE SEQUENCE</scope>
    <source>
        <strain evidence="17">ATCC 36951</strain>
    </source>
</reference>
<organism evidence="17 18">
    <name type="scientific">Zasmidium cellare ATCC 36951</name>
    <dbReference type="NCBI Taxonomy" id="1080233"/>
    <lineage>
        <taxon>Eukaryota</taxon>
        <taxon>Fungi</taxon>
        <taxon>Dikarya</taxon>
        <taxon>Ascomycota</taxon>
        <taxon>Pezizomycotina</taxon>
        <taxon>Dothideomycetes</taxon>
        <taxon>Dothideomycetidae</taxon>
        <taxon>Mycosphaerellales</taxon>
        <taxon>Mycosphaerellaceae</taxon>
        <taxon>Zasmidium</taxon>
    </lineage>
</organism>
<dbReference type="PRINTS" id="PR00090">
    <property type="entry name" value="RNGDIOXGNASE"/>
</dbReference>
<keyword evidence="12" id="KW-0539">Nucleus</keyword>
<sequence length="1080" mass="121822">MPYTALALALLSLSILGLITQQLLAYFRDWTSGGKSRAKSLEAKSISRALPADWYRSDDLYELERRAIFSKKWLLVTHKLRFPNAGHWIRFEEAGFQFLVVKGLDGSIRGFHNICRHRGFPIVTEESGCSKILACKYHGWSYGLNGALAKAPGYKDIQEFNKDQNSLLPLHVKVDDHGFIWVNLDAKQTPETPWEADFRGIDQQVRHESFNFDDYHFDHTWHMTGDYNWKTLADNYNECYHCATAHPDVGAVADLEAYKVETRGGNIEHFASTKPEQEEAGNKVVSNYYFPNACMTVTPNFFYMMRCVPTSTKQCSMEYERVLNEDKWLCNNVQKTLNAGVFVNGEMHPTMEKGPLYFQNTVREMLESHWSKEKAIGQEIWPARRSLPKEATSSARDLALCSGVACSKKTDPAILWRKKIRCPGERPACSTCARRKQQCHYVAVARSSPLEVPFADRIATIEEKLEAILNCASGQGTTSGDDPSNNNGSDYGSITPTENALLEEVQSNTIPSSDEVIEAIRLYFQHCHRQPIWCFEHVDLEDDKTSLTEELLCSILALTSRFLPQDEQEPKYSGKARSLIMLRIANGTVGIATIEALCLLSFSFILDGDVRLGQFHLGLAMHLIQAASLDVGHTYNTADSQCERKKRLFWSWQILNHYYGRHNQLFRSAGDISSLLRHGNSSTVSEVGDGHKPTSLPPLPKDPIGVANSDDPDIWCFTVQLCWIWDQVHNCISDCASDRLIVPWLHDSAYSIINSNLVQVEDIMPTCHRYDSAKYYAHNSERLQRDAAYWNPWLKMQLTFHAVHVVLNHPFLYISAARSNPSLNTTNTFWRRSSELVLLHASWIVRMLEMVQEKEQHLNDPFFAHAVAIAATVHMFYSYSANPKLRTKSNADMETCRHFLRSFASFSPAGAKLDERLGKMLQLASAPTEGQNRLSLSSTIRLSNHLTWEILNFDLDGDAKGPSANDLFDSSLTSPSRKGQDSPDLEVLVSNSPEVVVNTYDGGQTARTGSSHTYLSTTDNGIAGPWSNRSAMTSPENTLGNDALRLWTDHSLQLEDLNPYLVDACKNDLGSSSWWDLGNF</sequence>
<comment type="cofactor">
    <cofactor evidence="1">
        <name>Fe cation</name>
        <dbReference type="ChEBI" id="CHEBI:24875"/>
    </cofactor>
</comment>
<name>A0A6A6BVK3_ZASCE</name>
<dbReference type="Pfam" id="PF04082">
    <property type="entry name" value="Fungal_trans"/>
    <property type="match status" value="1"/>
</dbReference>
<dbReference type="EC" id="1.14.15.7" evidence="5"/>
<dbReference type="SUPFAM" id="SSF57701">
    <property type="entry name" value="Zn2/Cys6 DNA-binding domain"/>
    <property type="match status" value="1"/>
</dbReference>
<comment type="similarity">
    <text evidence="4">Belongs to the choline monooxygenase family.</text>
</comment>
<protein>
    <recommendedName>
        <fullName evidence="6">Choline monooxygenase, chloroplastic</fullName>
        <ecNumber evidence="5">1.14.15.7</ecNumber>
    </recommendedName>
</protein>
<evidence type="ECO:0000256" key="4">
    <source>
        <dbReference type="ARBA" id="ARBA00010848"/>
    </source>
</evidence>
<comment type="catalytic activity">
    <reaction evidence="13">
        <text>choline + 2 reduced [2Fe-2S]-[ferredoxin] + O2 + 2 H(+) = betaine aldehyde hydrate + 2 oxidized [2Fe-2S]-[ferredoxin] + H2O</text>
        <dbReference type="Rhea" id="RHEA:17769"/>
        <dbReference type="Rhea" id="RHEA-COMP:10000"/>
        <dbReference type="Rhea" id="RHEA-COMP:10001"/>
        <dbReference type="ChEBI" id="CHEBI:15354"/>
        <dbReference type="ChEBI" id="CHEBI:15377"/>
        <dbReference type="ChEBI" id="CHEBI:15378"/>
        <dbReference type="ChEBI" id="CHEBI:15379"/>
        <dbReference type="ChEBI" id="CHEBI:15870"/>
        <dbReference type="ChEBI" id="CHEBI:33737"/>
        <dbReference type="ChEBI" id="CHEBI:33738"/>
        <dbReference type="EC" id="1.14.15.7"/>
    </reaction>
</comment>
<dbReference type="SUPFAM" id="SSF55961">
    <property type="entry name" value="Bet v1-like"/>
    <property type="match status" value="1"/>
</dbReference>
<dbReference type="InterPro" id="IPR036864">
    <property type="entry name" value="Zn2-C6_fun-type_DNA-bd_sf"/>
</dbReference>
<dbReference type="GO" id="GO:0005506">
    <property type="term" value="F:iron ion binding"/>
    <property type="evidence" value="ECO:0007669"/>
    <property type="project" value="InterPro"/>
</dbReference>
<dbReference type="InterPro" id="IPR036922">
    <property type="entry name" value="Rieske_2Fe-2S_sf"/>
</dbReference>
<dbReference type="Gene3D" id="2.102.10.10">
    <property type="entry name" value="Rieske [2Fe-2S] iron-sulphur domain"/>
    <property type="match status" value="1"/>
</dbReference>
<dbReference type="InterPro" id="IPR001138">
    <property type="entry name" value="Zn2Cys6_DnaBD"/>
</dbReference>
<dbReference type="InterPro" id="IPR017941">
    <property type="entry name" value="Rieske_2Fe-2S"/>
</dbReference>
<dbReference type="GO" id="GO:0008270">
    <property type="term" value="F:zinc ion binding"/>
    <property type="evidence" value="ECO:0007669"/>
    <property type="project" value="InterPro"/>
</dbReference>
<evidence type="ECO:0000256" key="10">
    <source>
        <dbReference type="ARBA" id="ARBA00023004"/>
    </source>
</evidence>
<keyword evidence="9" id="KW-0560">Oxidoreductase</keyword>
<feature type="chain" id="PRO_5025557276" description="Choline monooxygenase, chloroplastic" evidence="15">
    <location>
        <begin position="26"/>
        <end position="1080"/>
    </location>
</feature>
<dbReference type="GO" id="GO:0051537">
    <property type="term" value="F:2 iron, 2 sulfur cluster binding"/>
    <property type="evidence" value="ECO:0007669"/>
    <property type="project" value="UniProtKB-KW"/>
</dbReference>
<dbReference type="Pfam" id="PF00172">
    <property type="entry name" value="Zn_clus"/>
    <property type="match status" value="1"/>
</dbReference>
<dbReference type="CDD" id="cd00067">
    <property type="entry name" value="GAL4"/>
    <property type="match status" value="1"/>
</dbReference>
<dbReference type="PANTHER" id="PTHR43756">
    <property type="entry name" value="CHOLINE MONOOXYGENASE, CHLOROPLASTIC"/>
    <property type="match status" value="1"/>
</dbReference>
<comment type="pathway">
    <text evidence="3">Amine and polyamine biosynthesis; betaine biosynthesis via choline pathway; betaine aldehyde from choline (monooxygenase route): step 1/1.</text>
</comment>
<dbReference type="InterPro" id="IPR007219">
    <property type="entry name" value="XnlR_reg_dom"/>
</dbReference>
<dbReference type="SUPFAM" id="SSF50022">
    <property type="entry name" value="ISP domain"/>
    <property type="match status" value="1"/>
</dbReference>
<dbReference type="PROSITE" id="PS51296">
    <property type="entry name" value="RIESKE"/>
    <property type="match status" value="1"/>
</dbReference>
<dbReference type="Pfam" id="PF00355">
    <property type="entry name" value="Rieske"/>
    <property type="match status" value="1"/>
</dbReference>
<keyword evidence="18" id="KW-1185">Reference proteome</keyword>
<keyword evidence="7" id="KW-0001">2Fe-2S</keyword>
<feature type="signal peptide" evidence="15">
    <location>
        <begin position="1"/>
        <end position="25"/>
    </location>
</feature>
<evidence type="ECO:0000256" key="8">
    <source>
        <dbReference type="ARBA" id="ARBA00022723"/>
    </source>
</evidence>
<dbReference type="GO" id="GO:0006351">
    <property type="term" value="P:DNA-templated transcription"/>
    <property type="evidence" value="ECO:0007669"/>
    <property type="project" value="InterPro"/>
</dbReference>
<dbReference type="Proteomes" id="UP000799537">
    <property type="component" value="Unassembled WGS sequence"/>
</dbReference>
<evidence type="ECO:0000313" key="18">
    <source>
        <dbReference type="Proteomes" id="UP000799537"/>
    </source>
</evidence>
<comment type="function">
    <text evidence="2">Catalyzes the first step of the osmoprotectant glycine betaine synthesis.</text>
</comment>
<evidence type="ECO:0000256" key="14">
    <source>
        <dbReference type="SAM" id="MobiDB-lite"/>
    </source>
</evidence>
<dbReference type="Pfam" id="PF00848">
    <property type="entry name" value="Ring_hydroxyl_A"/>
    <property type="match status" value="1"/>
</dbReference>
<feature type="domain" description="Rieske" evidence="16">
    <location>
        <begin position="73"/>
        <end position="160"/>
    </location>
</feature>
<dbReference type="AlphaFoldDB" id="A0A6A6BVK3"/>
<dbReference type="InterPro" id="IPR015879">
    <property type="entry name" value="Ring_hydroxy_dOase_asu_C_dom"/>
</dbReference>
<accession>A0A6A6BVK3</accession>
<evidence type="ECO:0000313" key="17">
    <source>
        <dbReference type="EMBL" id="KAF2158563.1"/>
    </source>
</evidence>
<feature type="compositionally biased region" description="Polar residues" evidence="14">
    <location>
        <begin position="968"/>
        <end position="977"/>
    </location>
</feature>
<dbReference type="Gene3D" id="4.10.240.10">
    <property type="entry name" value="Zn(2)-C6 fungal-type DNA-binding domain"/>
    <property type="match status" value="1"/>
</dbReference>
<evidence type="ECO:0000256" key="3">
    <source>
        <dbReference type="ARBA" id="ARBA00004866"/>
    </source>
</evidence>
<dbReference type="GeneID" id="54563403"/>
<gene>
    <name evidence="17" type="ORF">M409DRAFT_30931</name>
</gene>
<dbReference type="GO" id="GO:0000981">
    <property type="term" value="F:DNA-binding transcription factor activity, RNA polymerase II-specific"/>
    <property type="evidence" value="ECO:0007669"/>
    <property type="project" value="InterPro"/>
</dbReference>